<dbReference type="AlphaFoldDB" id="A0AAV4WS97"/>
<name>A0AAV4WS97_CAEEX</name>
<keyword evidence="2" id="KW-1185">Reference proteome</keyword>
<sequence>MAIWNCEFCNAYVTDFEVHYCRSFGDQHRQSSATLPRSSSVNLVPDIDSRLALPRNYDEGRSVMGQINSSAQQSVLSNIHLRTTCEETATAEIPSQFGNANQNQYNPEISDSLFPNMAHGEETPSKTTPLTEADQLNPMHVAEPCILPGFQEAFGQRNTLINQLLNFLAHLPIWNVLEYFTWMKRRLNLYPTSMKASMHRQISYRNIMKDLQKCRFWSIKMSNIIRWTRFLQLMQVFQSISTVVQKNSFRKITVNLVNSLVAL</sequence>
<reference evidence="1 2" key="1">
    <citation type="submission" date="2021-06" db="EMBL/GenBank/DDBJ databases">
        <title>Caerostris extrusa draft genome.</title>
        <authorList>
            <person name="Kono N."/>
            <person name="Arakawa K."/>
        </authorList>
    </citation>
    <scope>NUCLEOTIDE SEQUENCE [LARGE SCALE GENOMIC DNA]</scope>
</reference>
<evidence type="ECO:0000313" key="1">
    <source>
        <dbReference type="EMBL" id="GIY85791.1"/>
    </source>
</evidence>
<protein>
    <submittedName>
        <fullName evidence="1">Uncharacterized protein</fullName>
    </submittedName>
</protein>
<dbReference type="EMBL" id="BPLR01016691">
    <property type="protein sequence ID" value="GIY85791.1"/>
    <property type="molecule type" value="Genomic_DNA"/>
</dbReference>
<gene>
    <name evidence="1" type="ORF">CEXT_798411</name>
</gene>
<evidence type="ECO:0000313" key="2">
    <source>
        <dbReference type="Proteomes" id="UP001054945"/>
    </source>
</evidence>
<dbReference type="Proteomes" id="UP001054945">
    <property type="component" value="Unassembled WGS sequence"/>
</dbReference>
<comment type="caution">
    <text evidence="1">The sequence shown here is derived from an EMBL/GenBank/DDBJ whole genome shotgun (WGS) entry which is preliminary data.</text>
</comment>
<proteinExistence type="predicted"/>
<organism evidence="1 2">
    <name type="scientific">Caerostris extrusa</name>
    <name type="common">Bark spider</name>
    <name type="synonym">Caerostris bankana</name>
    <dbReference type="NCBI Taxonomy" id="172846"/>
    <lineage>
        <taxon>Eukaryota</taxon>
        <taxon>Metazoa</taxon>
        <taxon>Ecdysozoa</taxon>
        <taxon>Arthropoda</taxon>
        <taxon>Chelicerata</taxon>
        <taxon>Arachnida</taxon>
        <taxon>Araneae</taxon>
        <taxon>Araneomorphae</taxon>
        <taxon>Entelegynae</taxon>
        <taxon>Araneoidea</taxon>
        <taxon>Araneidae</taxon>
        <taxon>Caerostris</taxon>
    </lineage>
</organism>
<accession>A0AAV4WS97</accession>